<evidence type="ECO:0000313" key="5">
    <source>
        <dbReference type="Proteomes" id="UP000323000"/>
    </source>
</evidence>
<dbReference type="InterPro" id="IPR045344">
    <property type="entry name" value="C-JID"/>
</dbReference>
<keyword evidence="5" id="KW-1185">Reference proteome</keyword>
<comment type="caution">
    <text evidence="4">The sequence shown here is derived from an EMBL/GenBank/DDBJ whole genome shotgun (WGS) entry which is preliminary data.</text>
</comment>
<feature type="domain" description="C-JID" evidence="3">
    <location>
        <begin position="333"/>
        <end position="472"/>
    </location>
</feature>
<dbReference type="OrthoDB" id="1055097at2759"/>
<protein>
    <recommendedName>
        <fullName evidence="3">C-JID domain-containing protein</fullName>
    </recommendedName>
</protein>
<dbReference type="SUPFAM" id="SSF52058">
    <property type="entry name" value="L domain-like"/>
    <property type="match status" value="1"/>
</dbReference>
<dbReference type="InterPro" id="IPR032675">
    <property type="entry name" value="LRR_dom_sf"/>
</dbReference>
<proteinExistence type="predicted"/>
<dbReference type="GO" id="GO:0006952">
    <property type="term" value="P:defense response"/>
    <property type="evidence" value="ECO:0007669"/>
    <property type="project" value="InterPro"/>
</dbReference>
<organism evidence="4 5">
    <name type="scientific">Acer yangbiense</name>
    <dbReference type="NCBI Taxonomy" id="1000413"/>
    <lineage>
        <taxon>Eukaryota</taxon>
        <taxon>Viridiplantae</taxon>
        <taxon>Streptophyta</taxon>
        <taxon>Embryophyta</taxon>
        <taxon>Tracheophyta</taxon>
        <taxon>Spermatophyta</taxon>
        <taxon>Magnoliopsida</taxon>
        <taxon>eudicotyledons</taxon>
        <taxon>Gunneridae</taxon>
        <taxon>Pentapetalae</taxon>
        <taxon>rosids</taxon>
        <taxon>malvids</taxon>
        <taxon>Sapindales</taxon>
        <taxon>Sapindaceae</taxon>
        <taxon>Hippocastanoideae</taxon>
        <taxon>Acereae</taxon>
        <taxon>Acer</taxon>
    </lineage>
</organism>
<dbReference type="Gene3D" id="3.80.10.10">
    <property type="entry name" value="Ribonuclease Inhibitor"/>
    <property type="match status" value="2"/>
</dbReference>
<accession>A0A5C7IIJ2</accession>
<evidence type="ECO:0000256" key="1">
    <source>
        <dbReference type="ARBA" id="ARBA00022614"/>
    </source>
</evidence>
<evidence type="ECO:0000313" key="4">
    <source>
        <dbReference type="EMBL" id="TXG68951.1"/>
    </source>
</evidence>
<dbReference type="PANTHER" id="PTHR11017">
    <property type="entry name" value="LEUCINE-RICH REPEAT-CONTAINING PROTEIN"/>
    <property type="match status" value="1"/>
</dbReference>
<dbReference type="PANTHER" id="PTHR11017:SF570">
    <property type="entry name" value="DISEASE RESISTANCE PROTEIN (TIR-NBS CLASS)-RELATED"/>
    <property type="match status" value="1"/>
</dbReference>
<evidence type="ECO:0000256" key="2">
    <source>
        <dbReference type="ARBA" id="ARBA00022737"/>
    </source>
</evidence>
<dbReference type="AlphaFoldDB" id="A0A5C7IIJ2"/>
<name>A0A5C7IIJ2_9ROSI</name>
<reference evidence="5" key="1">
    <citation type="journal article" date="2019" name="Gigascience">
        <title>De novo genome assembly of the endangered Acer yangbiense, a plant species with extremely small populations endemic to Yunnan Province, China.</title>
        <authorList>
            <person name="Yang J."/>
            <person name="Wariss H.M."/>
            <person name="Tao L."/>
            <person name="Zhang R."/>
            <person name="Yun Q."/>
            <person name="Hollingsworth P."/>
            <person name="Dao Z."/>
            <person name="Luo G."/>
            <person name="Guo H."/>
            <person name="Ma Y."/>
            <person name="Sun W."/>
        </authorList>
    </citation>
    <scope>NUCLEOTIDE SEQUENCE [LARGE SCALE GENOMIC DNA]</scope>
    <source>
        <strain evidence="5">cv. Malutang</strain>
    </source>
</reference>
<dbReference type="Pfam" id="PF20160">
    <property type="entry name" value="C-JID"/>
    <property type="match status" value="1"/>
</dbReference>
<keyword evidence="1" id="KW-0433">Leucine-rich repeat</keyword>
<gene>
    <name evidence="4" type="ORF">EZV62_003886</name>
</gene>
<dbReference type="EMBL" id="VAHF01000002">
    <property type="protein sequence ID" value="TXG68951.1"/>
    <property type="molecule type" value="Genomic_DNA"/>
</dbReference>
<dbReference type="InterPro" id="IPR044974">
    <property type="entry name" value="Disease_R_plants"/>
</dbReference>
<evidence type="ECO:0000259" key="3">
    <source>
        <dbReference type="Pfam" id="PF20160"/>
    </source>
</evidence>
<dbReference type="Proteomes" id="UP000323000">
    <property type="component" value="Chromosome 2"/>
</dbReference>
<keyword evidence="2" id="KW-0677">Repeat</keyword>
<sequence length="523" mass="59747">MSKTRDINLNRCAFANMHKLQYLNFYNSSFGEANKVHVSEALEFDFTELRYLSWHGCPIKSLFSSFLSENLVILDMSYIKVEKLWNGVQHCAKLKEINFRGSSITICPDLSGFPNLKSLDLYSCKYLHEVSSSIQDLDKLQLLDLSLCSNLEILPEMPCNLEALHLTDTPKGDTVVCWFSPRIVGCHNFVLLDISNCGIKNLPDNLDCLSSLISLYLRGNSFESIPTSIINLSNLLYLDISDCKKLKSLPALQLLQISAFGCTSLEVLQCLPIFKNIIVPFFYPWKMLYADFGNCCKLDPNISEDVVKDALRKIQYLYEDDEAAVEFALIRYIGSEIPEWFNFRSNGSFINVELPPDWFDYNYVGFVLSVVVAPCLDHQDGLEGYWYIQWNCNLKSKDGDTCVKTGILDEVVTGFVSGSDIRSNIVLVDSYVNILRSELLCYNNEITFQFYIPHYMKQHKVEKCGVHLMFAQHHKEVDGSSQIGEDEDVLSLENAHDNCEEEDEHIKVIKLNSSIFEYHHSLL</sequence>